<evidence type="ECO:0000313" key="3">
    <source>
        <dbReference type="Proteomes" id="UP000011087"/>
    </source>
</evidence>
<reference evidence="1 3" key="1">
    <citation type="journal article" date="2012" name="Nature">
        <title>Algal genomes reveal evolutionary mosaicism and the fate of nucleomorphs.</title>
        <authorList>
            <consortium name="DOE Joint Genome Institute"/>
            <person name="Curtis B.A."/>
            <person name="Tanifuji G."/>
            <person name="Burki F."/>
            <person name="Gruber A."/>
            <person name="Irimia M."/>
            <person name="Maruyama S."/>
            <person name="Arias M.C."/>
            <person name="Ball S.G."/>
            <person name="Gile G.H."/>
            <person name="Hirakawa Y."/>
            <person name="Hopkins J.F."/>
            <person name="Kuo A."/>
            <person name="Rensing S.A."/>
            <person name="Schmutz J."/>
            <person name="Symeonidi A."/>
            <person name="Elias M."/>
            <person name="Eveleigh R.J."/>
            <person name="Herman E.K."/>
            <person name="Klute M.J."/>
            <person name="Nakayama T."/>
            <person name="Obornik M."/>
            <person name="Reyes-Prieto A."/>
            <person name="Armbrust E.V."/>
            <person name="Aves S.J."/>
            <person name="Beiko R.G."/>
            <person name="Coutinho P."/>
            <person name="Dacks J.B."/>
            <person name="Durnford D.G."/>
            <person name="Fast N.M."/>
            <person name="Green B.R."/>
            <person name="Grisdale C.J."/>
            <person name="Hempel F."/>
            <person name="Henrissat B."/>
            <person name="Hoppner M.P."/>
            <person name="Ishida K."/>
            <person name="Kim E."/>
            <person name="Koreny L."/>
            <person name="Kroth P.G."/>
            <person name="Liu Y."/>
            <person name="Malik S.B."/>
            <person name="Maier U.G."/>
            <person name="McRose D."/>
            <person name="Mock T."/>
            <person name="Neilson J.A."/>
            <person name="Onodera N.T."/>
            <person name="Poole A.M."/>
            <person name="Pritham E.J."/>
            <person name="Richards T.A."/>
            <person name="Rocap G."/>
            <person name="Roy S.W."/>
            <person name="Sarai C."/>
            <person name="Schaack S."/>
            <person name="Shirato S."/>
            <person name="Slamovits C.H."/>
            <person name="Spencer D.F."/>
            <person name="Suzuki S."/>
            <person name="Worden A.Z."/>
            <person name="Zauner S."/>
            <person name="Barry K."/>
            <person name="Bell C."/>
            <person name="Bharti A.K."/>
            <person name="Crow J.A."/>
            <person name="Grimwood J."/>
            <person name="Kramer R."/>
            <person name="Lindquist E."/>
            <person name="Lucas S."/>
            <person name="Salamov A."/>
            <person name="McFadden G.I."/>
            <person name="Lane C.E."/>
            <person name="Keeling P.J."/>
            <person name="Gray M.W."/>
            <person name="Grigoriev I.V."/>
            <person name="Archibald J.M."/>
        </authorList>
    </citation>
    <scope>NUCLEOTIDE SEQUENCE</scope>
    <source>
        <strain evidence="1 3">CCMP2712</strain>
    </source>
</reference>
<gene>
    <name evidence="1" type="ORF">GUITHDRAFT_150154</name>
</gene>
<dbReference type="OrthoDB" id="10607613at2759"/>
<evidence type="ECO:0000313" key="2">
    <source>
        <dbReference type="EnsemblProtists" id="EKX54112"/>
    </source>
</evidence>
<dbReference type="RefSeq" id="XP_005841092.1">
    <property type="nucleotide sequence ID" value="XM_005841035.1"/>
</dbReference>
<protein>
    <submittedName>
        <fullName evidence="1 2">Uncharacterized protein</fullName>
    </submittedName>
</protein>
<organism evidence="1">
    <name type="scientific">Guillardia theta (strain CCMP2712)</name>
    <name type="common">Cryptophyte</name>
    <dbReference type="NCBI Taxonomy" id="905079"/>
    <lineage>
        <taxon>Eukaryota</taxon>
        <taxon>Cryptophyceae</taxon>
        <taxon>Pyrenomonadales</taxon>
        <taxon>Geminigeraceae</taxon>
        <taxon>Guillardia</taxon>
    </lineage>
</organism>
<reference evidence="3" key="2">
    <citation type="submission" date="2012-11" db="EMBL/GenBank/DDBJ databases">
        <authorList>
            <person name="Kuo A."/>
            <person name="Curtis B.A."/>
            <person name="Tanifuji G."/>
            <person name="Burki F."/>
            <person name="Gruber A."/>
            <person name="Irimia M."/>
            <person name="Maruyama S."/>
            <person name="Arias M.C."/>
            <person name="Ball S.G."/>
            <person name="Gile G.H."/>
            <person name="Hirakawa Y."/>
            <person name="Hopkins J.F."/>
            <person name="Rensing S.A."/>
            <person name="Schmutz J."/>
            <person name="Symeonidi A."/>
            <person name="Elias M."/>
            <person name="Eveleigh R.J."/>
            <person name="Herman E.K."/>
            <person name="Klute M.J."/>
            <person name="Nakayama T."/>
            <person name="Obornik M."/>
            <person name="Reyes-Prieto A."/>
            <person name="Armbrust E.V."/>
            <person name="Aves S.J."/>
            <person name="Beiko R.G."/>
            <person name="Coutinho P."/>
            <person name="Dacks J.B."/>
            <person name="Durnford D.G."/>
            <person name="Fast N.M."/>
            <person name="Green B.R."/>
            <person name="Grisdale C."/>
            <person name="Hempe F."/>
            <person name="Henrissat B."/>
            <person name="Hoppner M.P."/>
            <person name="Ishida K.-I."/>
            <person name="Kim E."/>
            <person name="Koreny L."/>
            <person name="Kroth P.G."/>
            <person name="Liu Y."/>
            <person name="Malik S.-B."/>
            <person name="Maier U.G."/>
            <person name="McRose D."/>
            <person name="Mock T."/>
            <person name="Neilson J.A."/>
            <person name="Onodera N.T."/>
            <person name="Poole A.M."/>
            <person name="Pritham E.J."/>
            <person name="Richards T.A."/>
            <person name="Rocap G."/>
            <person name="Roy S.W."/>
            <person name="Sarai C."/>
            <person name="Schaack S."/>
            <person name="Shirato S."/>
            <person name="Slamovits C.H."/>
            <person name="Spencer D.F."/>
            <person name="Suzuki S."/>
            <person name="Worden A.Z."/>
            <person name="Zauner S."/>
            <person name="Barry K."/>
            <person name="Bell C."/>
            <person name="Bharti A.K."/>
            <person name="Crow J.A."/>
            <person name="Grimwood J."/>
            <person name="Kramer R."/>
            <person name="Lindquist E."/>
            <person name="Lucas S."/>
            <person name="Salamov A."/>
            <person name="McFadden G.I."/>
            <person name="Lane C.E."/>
            <person name="Keeling P.J."/>
            <person name="Gray M.W."/>
            <person name="Grigoriev I.V."/>
            <person name="Archibald J.M."/>
        </authorList>
    </citation>
    <scope>NUCLEOTIDE SEQUENCE</scope>
    <source>
        <strain evidence="3">CCMP2712</strain>
    </source>
</reference>
<dbReference type="HOGENOM" id="CLU_2282827_0_0_1"/>
<dbReference type="Proteomes" id="UP000011087">
    <property type="component" value="Unassembled WGS sequence"/>
</dbReference>
<reference evidence="2" key="3">
    <citation type="submission" date="2016-03" db="UniProtKB">
        <authorList>
            <consortium name="EnsemblProtists"/>
        </authorList>
    </citation>
    <scope>IDENTIFICATION</scope>
</reference>
<dbReference type="GeneID" id="17310888"/>
<dbReference type="EnsemblProtists" id="EKX54112">
    <property type="protein sequence ID" value="EKX54112"/>
    <property type="gene ID" value="GUITHDRAFT_150154"/>
</dbReference>
<dbReference type="KEGG" id="gtt:GUITHDRAFT_150154"/>
<keyword evidence="3" id="KW-1185">Reference proteome</keyword>
<accession>L1K0G5</accession>
<evidence type="ECO:0000313" key="1">
    <source>
        <dbReference type="EMBL" id="EKX54112.1"/>
    </source>
</evidence>
<sequence length="102" mass="11339">MYLSLFAASSDLASSPADATCSGQDSQFVCTAPVNNIVSYQVYVGEGCLPNSNNNNWADMSNRFSKQITICKPCRRNNYWIGIKLLDPTMNCNFKLYVPKLV</sequence>
<dbReference type="AlphaFoldDB" id="L1K0G5"/>
<name>L1K0G5_GUITC</name>
<proteinExistence type="predicted"/>
<dbReference type="EMBL" id="JH992968">
    <property type="protein sequence ID" value="EKX54112.1"/>
    <property type="molecule type" value="Genomic_DNA"/>
</dbReference>
<dbReference type="PaxDb" id="55529-EKX54112"/>